<evidence type="ECO:0000313" key="5">
    <source>
        <dbReference type="Proteomes" id="UP001150001"/>
    </source>
</evidence>
<dbReference type="Proteomes" id="UP001150001">
    <property type="component" value="Unassembled WGS sequence"/>
</dbReference>
<keyword evidence="1" id="KW-0732">Signal</keyword>
<organism evidence="3 4">
    <name type="scientific">Vibrio europaeus</name>
    <dbReference type="NCBI Taxonomy" id="300876"/>
    <lineage>
        <taxon>Bacteria</taxon>
        <taxon>Pseudomonadati</taxon>
        <taxon>Pseudomonadota</taxon>
        <taxon>Gammaproteobacteria</taxon>
        <taxon>Vibrionales</taxon>
        <taxon>Vibrionaceae</taxon>
        <taxon>Vibrio</taxon>
        <taxon>Vibrio oreintalis group</taxon>
    </lineage>
</organism>
<dbReference type="EMBL" id="JAPFIT010000018">
    <property type="protein sequence ID" value="MDC5741254.1"/>
    <property type="molecule type" value="Genomic_DNA"/>
</dbReference>
<dbReference type="OrthoDB" id="6198264at2"/>
<comment type="caution">
    <text evidence="3">The sequence shown here is derived from an EMBL/GenBank/DDBJ whole genome shotgun (WGS) entry which is preliminary data.</text>
</comment>
<name>A0A178JHM1_9VIBR</name>
<evidence type="ECO:0000313" key="4">
    <source>
        <dbReference type="Proteomes" id="UP000094761"/>
    </source>
</evidence>
<feature type="signal peptide" evidence="1">
    <location>
        <begin position="1"/>
        <end position="21"/>
    </location>
</feature>
<keyword evidence="5" id="KW-1185">Reference proteome</keyword>
<dbReference type="GeneID" id="78075590"/>
<evidence type="ECO:0000256" key="1">
    <source>
        <dbReference type="SAM" id="SignalP"/>
    </source>
</evidence>
<sequence length="263" mass="29499">MKAFIYSSLVMTAALTFSASASEFDTTSEHVDGCPAAFFTHKAIVFDAVTLCATQKVNSQKLAYAANVAAQWLDNDQDGIIDEPALLDHLRRNQAVLVMSKSGFSEEAFDAMDIEGRVGQDLSADETNPSDRRDASQEEIHHLIVNAGWQSLYPKLFSDQKRTNSALYKQWKIADEHGYYQYDDPTCDSACKTVEFFYLNTASYLGSKADLYSDELSLKTRAELTEKLPGVVALMESKDYYYPTHKWPDGNYPHKQNINIIGQ</sequence>
<accession>A0A178JHM1</accession>
<dbReference type="Proteomes" id="UP000094761">
    <property type="component" value="Unassembled WGS sequence"/>
</dbReference>
<dbReference type="AlphaFoldDB" id="A0A178JHM1"/>
<evidence type="ECO:0008006" key="6">
    <source>
        <dbReference type="Google" id="ProtNLM"/>
    </source>
</evidence>
<evidence type="ECO:0000313" key="2">
    <source>
        <dbReference type="EMBL" id="MDC5741254.1"/>
    </source>
</evidence>
<dbReference type="RefSeq" id="WP_069666885.1">
    <property type="nucleotide sequence ID" value="NZ_JAPFIM010000026.1"/>
</dbReference>
<evidence type="ECO:0000313" key="3">
    <source>
        <dbReference type="EMBL" id="OAN01019.1"/>
    </source>
</evidence>
<reference evidence="2" key="2">
    <citation type="submission" date="2022-11" db="EMBL/GenBank/DDBJ databases">
        <title>Role of the vibriolysin VemA secreted by the emergent pathogen Vibrio europaeus in the colonization of Manila clam mucus.</title>
        <authorList>
            <person name="Martinez C."/>
            <person name="Rodriguez S."/>
            <person name="Vences A."/>
            <person name="Barja J.L."/>
            <person name="Toranzo A.E."/>
            <person name="Dubert J."/>
        </authorList>
    </citation>
    <scope>NUCLEOTIDE SEQUENCE</scope>
    <source>
        <strain evidence="2">3454</strain>
    </source>
</reference>
<feature type="chain" id="PRO_5044550797" description="EF-hand domain-containing protein" evidence="1">
    <location>
        <begin position="22"/>
        <end position="263"/>
    </location>
</feature>
<protein>
    <recommendedName>
        <fullName evidence="6">EF-hand domain-containing protein</fullName>
    </recommendedName>
</protein>
<proteinExistence type="predicted"/>
<gene>
    <name evidence="3" type="ORF">AZ468_07805</name>
    <name evidence="2" type="ORF">OPW20_14370</name>
</gene>
<reference evidence="3 4" key="1">
    <citation type="submission" date="2016-03" db="EMBL/GenBank/DDBJ databases">
        <title>Draft genome sequence of the Vibrio tubiashii subs. europaeus.</title>
        <authorList>
            <person name="Spinard E."/>
            <person name="Dubert J."/>
            <person name="Nelson D.R."/>
            <person name="Barja J.L."/>
        </authorList>
    </citation>
    <scope>NUCLEOTIDE SEQUENCE [LARGE SCALE GENOMIC DNA]</scope>
    <source>
        <strain evidence="4">PP-638</strain>
        <strain evidence="3">PP2-638</strain>
    </source>
</reference>
<dbReference type="EMBL" id="LUAX01000001">
    <property type="protein sequence ID" value="OAN01019.1"/>
    <property type="molecule type" value="Genomic_DNA"/>
</dbReference>